<dbReference type="EMBL" id="JAGIOP010000002">
    <property type="protein sequence ID" value="MBP2454392.1"/>
    <property type="molecule type" value="Genomic_DNA"/>
</dbReference>
<organism evidence="5 6">
    <name type="scientific">Mycolicibacterium lutetiense</name>
    <dbReference type="NCBI Taxonomy" id="1641992"/>
    <lineage>
        <taxon>Bacteria</taxon>
        <taxon>Bacillati</taxon>
        <taxon>Actinomycetota</taxon>
        <taxon>Actinomycetes</taxon>
        <taxon>Mycobacteriales</taxon>
        <taxon>Mycobacteriaceae</taxon>
        <taxon>Mycolicibacterium</taxon>
    </lineage>
</organism>
<evidence type="ECO:0000313" key="6">
    <source>
        <dbReference type="Proteomes" id="UP000694460"/>
    </source>
</evidence>
<dbReference type="Gene3D" id="3.40.50.1980">
    <property type="entry name" value="Nitrogenase molybdenum iron protein domain"/>
    <property type="match status" value="2"/>
</dbReference>
<gene>
    <name evidence="5" type="ORF">JOF57_004305</name>
</gene>
<evidence type="ECO:0000256" key="1">
    <source>
        <dbReference type="ARBA" id="ARBA00008814"/>
    </source>
</evidence>
<evidence type="ECO:0000259" key="4">
    <source>
        <dbReference type="PROSITE" id="PS50983"/>
    </source>
</evidence>
<evidence type="ECO:0000313" key="5">
    <source>
        <dbReference type="EMBL" id="MBP2454392.1"/>
    </source>
</evidence>
<dbReference type="RefSeq" id="WP_209919754.1">
    <property type="nucleotide sequence ID" value="NZ_JAGIOP010000002.1"/>
</dbReference>
<dbReference type="PROSITE" id="PS50983">
    <property type="entry name" value="FE_B12_PBP"/>
    <property type="match status" value="1"/>
</dbReference>
<sequence length="290" mass="30399">MRIGRRRSAWLSAVLVLAACGPAPAPHTGRETPPQRIVSLSPSATEILWAIGAGAQVVAVDGQSNHPDEVPTQADLSGYTPNIEAIVRYQPDLVITADAPGYLVSGLQAAGIELLALPAPGTLDGAYTQIEQIGAATGHAADAAESVSQMRRQISTTVESTPQTHLSYYHELDPTFFSAAGTSFVGRLYSLFGLVNIADTGGGEPYPELSEEFVVTAEPDLIFLADAQCCGVSAASVADRAGWAEVPAVRNGHIYELDADVASRWGPRTVDMVARIAAAVSEAQASHVPR</sequence>
<dbReference type="PANTHER" id="PTHR30535">
    <property type="entry name" value="VITAMIN B12-BINDING PROTEIN"/>
    <property type="match status" value="1"/>
</dbReference>
<reference evidence="5 6" key="1">
    <citation type="submission" date="2021-03" db="EMBL/GenBank/DDBJ databases">
        <title>Sequencing the genomes of 1000 actinobacteria strains.</title>
        <authorList>
            <person name="Klenk H.-P."/>
        </authorList>
    </citation>
    <scope>NUCLEOTIDE SEQUENCE [LARGE SCALE GENOMIC DNA]</scope>
    <source>
        <strain evidence="5 6">DSM 46713</strain>
    </source>
</reference>
<dbReference type="NCBIfam" id="NF038402">
    <property type="entry name" value="TroA_like"/>
    <property type="match status" value="1"/>
</dbReference>
<dbReference type="InterPro" id="IPR002491">
    <property type="entry name" value="ABC_transptr_periplasmic_BD"/>
</dbReference>
<dbReference type="InterPro" id="IPR054828">
    <property type="entry name" value="Vit_B12_bind_prot"/>
</dbReference>
<dbReference type="Proteomes" id="UP000694460">
    <property type="component" value="Unassembled WGS sequence"/>
</dbReference>
<protein>
    <submittedName>
        <fullName evidence="5">Iron complex transport system substrate-binding protein</fullName>
    </submittedName>
</protein>
<evidence type="ECO:0000256" key="2">
    <source>
        <dbReference type="ARBA" id="ARBA00022729"/>
    </source>
</evidence>
<feature type="signal peptide" evidence="3">
    <location>
        <begin position="1"/>
        <end position="25"/>
    </location>
</feature>
<dbReference type="InterPro" id="IPR050902">
    <property type="entry name" value="ABC_Transporter_SBP"/>
</dbReference>
<keyword evidence="2 3" id="KW-0732">Signal</keyword>
<comment type="similarity">
    <text evidence="1">Belongs to the bacterial solute-binding protein 8 family.</text>
</comment>
<dbReference type="SUPFAM" id="SSF53807">
    <property type="entry name" value="Helical backbone' metal receptor"/>
    <property type="match status" value="1"/>
</dbReference>
<feature type="chain" id="PRO_5046115424" evidence="3">
    <location>
        <begin position="26"/>
        <end position="290"/>
    </location>
</feature>
<dbReference type="PROSITE" id="PS51257">
    <property type="entry name" value="PROKAR_LIPOPROTEIN"/>
    <property type="match status" value="1"/>
</dbReference>
<accession>A0ABS4ZY02</accession>
<name>A0ABS4ZY02_9MYCO</name>
<keyword evidence="6" id="KW-1185">Reference proteome</keyword>
<evidence type="ECO:0000256" key="3">
    <source>
        <dbReference type="SAM" id="SignalP"/>
    </source>
</evidence>
<comment type="caution">
    <text evidence="5">The sequence shown here is derived from an EMBL/GenBank/DDBJ whole genome shotgun (WGS) entry which is preliminary data.</text>
</comment>
<feature type="domain" description="Fe/B12 periplasmic-binding" evidence="4">
    <location>
        <begin position="36"/>
        <end position="284"/>
    </location>
</feature>
<dbReference type="PANTHER" id="PTHR30535:SF34">
    <property type="entry name" value="MOLYBDATE-BINDING PROTEIN MOLA"/>
    <property type="match status" value="1"/>
</dbReference>
<proteinExistence type="inferred from homology"/>
<dbReference type="Pfam" id="PF01497">
    <property type="entry name" value="Peripla_BP_2"/>
    <property type="match status" value="1"/>
</dbReference>